<sequence length="342" mass="35249">MKRLFCIAASCLLAVAATAQTLVTTPIMGFLTLNLQAGTNFMGFALLPSMELQAVVNISPGDRTHVFVQGAPQVALTDNQFNPGALPSHTIEIVSAGTGLGFTSAIVDTLATGNEIVLADAIPAGVLDGATIKIWKLWTLADAFGADNSAGLTGGQTPETADLIQLPNGSGFDEFFYSTGGAQGIGWRQVGQGTANQASVPLEFSGGIAIRARSPKSIVIVGQIKPGKTMITLQTGNNFVANLCPVNASGDTPSTEGRTLGNSGLQAGLTGGIASTQADLVLIWNGQGYSQYYYSTGGLPGQGWRRIGGGVTDQSGVALPDGAYIIFRRGAPVQIQVNQGNF</sequence>
<comment type="caution">
    <text evidence="2">The sequence shown here is derived from an EMBL/GenBank/DDBJ whole genome shotgun (WGS) entry which is preliminary data.</text>
</comment>
<keyword evidence="1" id="KW-0732">Signal</keyword>
<evidence type="ECO:0000256" key="1">
    <source>
        <dbReference type="SAM" id="SignalP"/>
    </source>
</evidence>
<evidence type="ECO:0000313" key="3">
    <source>
        <dbReference type="Proteomes" id="UP000534294"/>
    </source>
</evidence>
<evidence type="ECO:0000313" key="2">
    <source>
        <dbReference type="EMBL" id="MBB5038070.1"/>
    </source>
</evidence>
<protein>
    <submittedName>
        <fullName evidence="2">Uncharacterized protein (TIGR02597 family)</fullName>
    </submittedName>
</protein>
<dbReference type="EMBL" id="JACHIF010000004">
    <property type="protein sequence ID" value="MBB5038070.1"/>
    <property type="molecule type" value="Genomic_DNA"/>
</dbReference>
<dbReference type="RefSeq" id="WP_184208548.1">
    <property type="nucleotide sequence ID" value="NZ_JACHIF010000004.1"/>
</dbReference>
<feature type="signal peptide" evidence="1">
    <location>
        <begin position="1"/>
        <end position="19"/>
    </location>
</feature>
<gene>
    <name evidence="2" type="ORF">HNQ64_002328</name>
</gene>
<reference evidence="2 3" key="1">
    <citation type="submission" date="2020-08" db="EMBL/GenBank/DDBJ databases">
        <title>Genomic Encyclopedia of Type Strains, Phase IV (KMG-IV): sequencing the most valuable type-strain genomes for metagenomic binning, comparative biology and taxonomic classification.</title>
        <authorList>
            <person name="Goeker M."/>
        </authorList>
    </citation>
    <scope>NUCLEOTIDE SEQUENCE [LARGE SCALE GENOMIC DNA]</scope>
    <source>
        <strain evidence="2 3">DSM 12251</strain>
    </source>
</reference>
<organism evidence="2 3">
    <name type="scientific">Prosthecobacter dejongeii</name>
    <dbReference type="NCBI Taxonomy" id="48465"/>
    <lineage>
        <taxon>Bacteria</taxon>
        <taxon>Pseudomonadati</taxon>
        <taxon>Verrucomicrobiota</taxon>
        <taxon>Verrucomicrobiia</taxon>
        <taxon>Verrucomicrobiales</taxon>
        <taxon>Verrucomicrobiaceae</taxon>
        <taxon>Prosthecobacter</taxon>
    </lineage>
</organism>
<name>A0A7W7YLC8_9BACT</name>
<feature type="chain" id="PRO_5031228682" evidence="1">
    <location>
        <begin position="20"/>
        <end position="342"/>
    </location>
</feature>
<dbReference type="AlphaFoldDB" id="A0A7W7YLC8"/>
<proteinExistence type="predicted"/>
<keyword evidence="3" id="KW-1185">Reference proteome</keyword>
<dbReference type="Proteomes" id="UP000534294">
    <property type="component" value="Unassembled WGS sequence"/>
</dbReference>
<accession>A0A7W7YLC8</accession>